<proteinExistence type="predicted"/>
<organism evidence="1 2">
    <name type="scientific">Blastopirellula sediminis</name>
    <dbReference type="NCBI Taxonomy" id="2894196"/>
    <lineage>
        <taxon>Bacteria</taxon>
        <taxon>Pseudomonadati</taxon>
        <taxon>Planctomycetota</taxon>
        <taxon>Planctomycetia</taxon>
        <taxon>Pirellulales</taxon>
        <taxon>Pirellulaceae</taxon>
        <taxon>Blastopirellula</taxon>
    </lineage>
</organism>
<gene>
    <name evidence="1" type="ORF">LOC68_15255</name>
</gene>
<name>A0A9X1MND8_9BACT</name>
<evidence type="ECO:0000313" key="2">
    <source>
        <dbReference type="Proteomes" id="UP001139103"/>
    </source>
</evidence>
<evidence type="ECO:0000313" key="1">
    <source>
        <dbReference type="EMBL" id="MCC9629746.1"/>
    </source>
</evidence>
<sequence>MPTQRFEVTTESGMGWGDWWKRLFGGSASQNETVLFYDVEVGRAVCIPKRELRPGAVEVQIQGMDDLVWILPDQVSAGPILHEPFDEEVRDCIREIQATFAEHYSLSFDQWEEGFRRDTNPAQEIALWLHAGEVYRHFAADEPSADRRQDIYRCIAACLTASADNVWNVLEPQVLTREEAEQVVNRYYQKSP</sequence>
<reference evidence="1" key="1">
    <citation type="submission" date="2021-11" db="EMBL/GenBank/DDBJ databases">
        <title>Genome sequence.</title>
        <authorList>
            <person name="Sun Q."/>
        </authorList>
    </citation>
    <scope>NUCLEOTIDE SEQUENCE</scope>
    <source>
        <strain evidence="1">JC732</strain>
    </source>
</reference>
<dbReference type="EMBL" id="JAJKFT010000010">
    <property type="protein sequence ID" value="MCC9629746.1"/>
    <property type="molecule type" value="Genomic_DNA"/>
</dbReference>
<protein>
    <submittedName>
        <fullName evidence="1">Uncharacterized protein</fullName>
    </submittedName>
</protein>
<comment type="caution">
    <text evidence="1">The sequence shown here is derived from an EMBL/GenBank/DDBJ whole genome shotgun (WGS) entry which is preliminary data.</text>
</comment>
<dbReference type="Proteomes" id="UP001139103">
    <property type="component" value="Unassembled WGS sequence"/>
</dbReference>
<accession>A0A9X1MND8</accession>
<dbReference type="RefSeq" id="WP_230220291.1">
    <property type="nucleotide sequence ID" value="NZ_JAJKFT010000010.1"/>
</dbReference>
<keyword evidence="2" id="KW-1185">Reference proteome</keyword>
<dbReference type="AlphaFoldDB" id="A0A9X1MND8"/>